<dbReference type="InterPro" id="IPR029068">
    <property type="entry name" value="Glyas_Bleomycin-R_OHBP_Dase"/>
</dbReference>
<dbReference type="PANTHER" id="PTHR46142:SF3">
    <property type="entry name" value="F18B13.24 PROTEIN"/>
    <property type="match status" value="1"/>
</dbReference>
<comment type="caution">
    <text evidence="2">The sequence shown here is derived from an EMBL/GenBank/DDBJ whole genome shotgun (WGS) entry which is preliminary data.</text>
</comment>
<gene>
    <name evidence="2" type="ORF">EDC65_3865</name>
</gene>
<dbReference type="OrthoDB" id="5243302at2"/>
<name>A0A3N1KV99_9PROT</name>
<dbReference type="InterPro" id="IPR037523">
    <property type="entry name" value="VOC_core"/>
</dbReference>
<dbReference type="RefSeq" id="WP_123692493.1">
    <property type="nucleotide sequence ID" value="NZ_AP019700.1"/>
</dbReference>
<accession>A0A3N1KV99</accession>
<dbReference type="Proteomes" id="UP000278222">
    <property type="component" value="Unassembled WGS sequence"/>
</dbReference>
<evidence type="ECO:0000313" key="2">
    <source>
        <dbReference type="EMBL" id="ROP84511.1"/>
    </source>
</evidence>
<organism evidence="2 3">
    <name type="scientific">Stella humosa</name>
    <dbReference type="NCBI Taxonomy" id="94"/>
    <lineage>
        <taxon>Bacteria</taxon>
        <taxon>Pseudomonadati</taxon>
        <taxon>Pseudomonadota</taxon>
        <taxon>Alphaproteobacteria</taxon>
        <taxon>Rhodospirillales</taxon>
        <taxon>Stellaceae</taxon>
        <taxon>Stella</taxon>
    </lineage>
</organism>
<dbReference type="PROSITE" id="PS51819">
    <property type="entry name" value="VOC"/>
    <property type="match status" value="1"/>
</dbReference>
<keyword evidence="3" id="KW-1185">Reference proteome</keyword>
<dbReference type="InterPro" id="IPR004360">
    <property type="entry name" value="Glyas_Fos-R_dOase_dom"/>
</dbReference>
<protein>
    <recommendedName>
        <fullName evidence="1">VOC domain-containing protein</fullName>
    </recommendedName>
</protein>
<reference evidence="2 3" key="1">
    <citation type="submission" date="2018-11" db="EMBL/GenBank/DDBJ databases">
        <title>Genomic Encyclopedia of Type Strains, Phase IV (KMG-IV): sequencing the most valuable type-strain genomes for metagenomic binning, comparative biology and taxonomic classification.</title>
        <authorList>
            <person name="Goeker M."/>
        </authorList>
    </citation>
    <scope>NUCLEOTIDE SEQUENCE [LARGE SCALE GENOMIC DNA]</scope>
    <source>
        <strain evidence="2 3">DSM 5900</strain>
    </source>
</reference>
<dbReference type="Gene3D" id="3.10.180.10">
    <property type="entry name" value="2,3-Dihydroxybiphenyl 1,2-Dioxygenase, domain 1"/>
    <property type="match status" value="1"/>
</dbReference>
<dbReference type="Pfam" id="PF00903">
    <property type="entry name" value="Glyoxalase"/>
    <property type="match status" value="1"/>
</dbReference>
<dbReference type="PANTHER" id="PTHR46142">
    <property type="match status" value="1"/>
</dbReference>
<dbReference type="SUPFAM" id="SSF54593">
    <property type="entry name" value="Glyoxalase/Bleomycin resistance protein/Dihydroxybiphenyl dioxygenase"/>
    <property type="match status" value="1"/>
</dbReference>
<dbReference type="EMBL" id="RJKX01000015">
    <property type="protein sequence ID" value="ROP84511.1"/>
    <property type="molecule type" value="Genomic_DNA"/>
</dbReference>
<evidence type="ECO:0000259" key="1">
    <source>
        <dbReference type="PROSITE" id="PS51819"/>
    </source>
</evidence>
<feature type="domain" description="VOC" evidence="1">
    <location>
        <begin position="5"/>
        <end position="118"/>
    </location>
</feature>
<evidence type="ECO:0000313" key="3">
    <source>
        <dbReference type="Proteomes" id="UP000278222"/>
    </source>
</evidence>
<proteinExistence type="predicted"/>
<sequence length="129" mass="14070">MGITAMNHFTVLTDDLDATIGFYGMFGLNPGWRPPFGFPGAWLYSGETAILHVIKRDEVTRIDGLLDHMAFSAVDLPAVAARLKAAGHDYDLRRLAGGGIWQLFTRDPAGAKVEFDFAKDEPAPEGYVA</sequence>
<dbReference type="AlphaFoldDB" id="A0A3N1KV99"/>